<dbReference type="FunFam" id="1.10.287.660:FF:000003">
    <property type="entry name" value="vacuolar protein sorting-associated protein 37B"/>
    <property type="match status" value="1"/>
</dbReference>
<dbReference type="Proteomes" id="UP000316079">
    <property type="component" value="Unassembled WGS sequence"/>
</dbReference>
<dbReference type="PANTHER" id="PTHR13678:SF9">
    <property type="entry name" value="VACUOLAR PROTEIN SORTING-ASSOCIATED PROTEIN 37B"/>
    <property type="match status" value="1"/>
</dbReference>
<keyword evidence="3 8" id="KW-0813">Transport</keyword>
<organism evidence="11 12">
    <name type="scientific">Danionella cerebrum</name>
    <dbReference type="NCBI Taxonomy" id="2873325"/>
    <lineage>
        <taxon>Eukaryota</taxon>
        <taxon>Metazoa</taxon>
        <taxon>Chordata</taxon>
        <taxon>Craniata</taxon>
        <taxon>Vertebrata</taxon>
        <taxon>Euteleostomi</taxon>
        <taxon>Actinopterygii</taxon>
        <taxon>Neopterygii</taxon>
        <taxon>Teleostei</taxon>
        <taxon>Ostariophysi</taxon>
        <taxon>Cypriniformes</taxon>
        <taxon>Danionidae</taxon>
        <taxon>Danioninae</taxon>
        <taxon>Danionella</taxon>
    </lineage>
</organism>
<dbReference type="SUPFAM" id="SSF140111">
    <property type="entry name" value="Endosomal sorting complex assembly domain"/>
    <property type="match status" value="1"/>
</dbReference>
<dbReference type="AlphaFoldDB" id="A0A553QQ12"/>
<dbReference type="EMBL" id="SRMA01025680">
    <property type="protein sequence ID" value="TRY92065.1"/>
    <property type="molecule type" value="Genomic_DNA"/>
</dbReference>
<keyword evidence="5 8" id="KW-0653">Protein transport</keyword>
<comment type="function">
    <text evidence="7">Component of the ESCRT-I complex, a regulator of vesicular trafficking process. Required for the sorting of endocytic ubiquitinated cargos into multivesicular bodies. May be involved in cell growth and differentiation.</text>
</comment>
<evidence type="ECO:0000256" key="6">
    <source>
        <dbReference type="ARBA" id="ARBA00023136"/>
    </source>
</evidence>
<dbReference type="STRING" id="623744.A0A553QQ12"/>
<keyword evidence="12" id="KW-1185">Reference proteome</keyword>
<evidence type="ECO:0000313" key="12">
    <source>
        <dbReference type="Proteomes" id="UP000316079"/>
    </source>
</evidence>
<keyword evidence="6" id="KW-0472">Membrane</keyword>
<sequence length="246" mass="27651">NTTRDSPVDADSRRHGGEAGALRDMADLESRFIGYASEQLRGIFEDDEELQKIVRDSEEILELQHCKQLMLVSNLSLAEQNLNLQPQLEEQKLQLRRSYSSLQEKYQELMLRRSMLGNCSLDTLLAVLQTEGAKIEEETENMADSFLDGLLPLENFIDDYQSRRKLAHLRRVKIDKLQEMLLKGLCLPSHDTLLLQEDPAGLHRDLYSGLSNGSPVPTLMPPYSEAPSAGSIGLLQSSGFILHQGS</sequence>
<dbReference type="GO" id="GO:0048306">
    <property type="term" value="F:calcium-dependent protein binding"/>
    <property type="evidence" value="ECO:0007669"/>
    <property type="project" value="UniProtKB-ARBA"/>
</dbReference>
<dbReference type="PANTHER" id="PTHR13678">
    <property type="entry name" value="VACUOLAR PROTEIN SORTING-ASSOCIATED PROTEIN 37"/>
    <property type="match status" value="1"/>
</dbReference>
<dbReference type="InterPro" id="IPR009851">
    <property type="entry name" value="Mod_r"/>
</dbReference>
<evidence type="ECO:0000256" key="8">
    <source>
        <dbReference type="PROSITE-ProRule" id="PRU00646"/>
    </source>
</evidence>
<dbReference type="GO" id="GO:0006623">
    <property type="term" value="P:protein targeting to vacuole"/>
    <property type="evidence" value="ECO:0007669"/>
    <property type="project" value="TreeGrafter"/>
</dbReference>
<accession>A0A553QQ12</accession>
<comment type="similarity">
    <text evidence="2">Belongs to the VPS37 family.</text>
</comment>
<dbReference type="InterPro" id="IPR037202">
    <property type="entry name" value="ESCRT_assembly_dom"/>
</dbReference>
<evidence type="ECO:0000256" key="1">
    <source>
        <dbReference type="ARBA" id="ARBA00004633"/>
    </source>
</evidence>
<feature type="non-terminal residue" evidence="11">
    <location>
        <position position="1"/>
    </location>
</feature>
<dbReference type="OrthoDB" id="10004364at2759"/>
<evidence type="ECO:0000313" key="11">
    <source>
        <dbReference type="EMBL" id="TRY92065.1"/>
    </source>
</evidence>
<dbReference type="InterPro" id="IPR029012">
    <property type="entry name" value="Helix_hairpin_bin_sf"/>
</dbReference>
<dbReference type="GO" id="GO:0000813">
    <property type="term" value="C:ESCRT I complex"/>
    <property type="evidence" value="ECO:0007669"/>
    <property type="project" value="UniProtKB-ARBA"/>
</dbReference>
<dbReference type="Pfam" id="PF07200">
    <property type="entry name" value="Mod_r"/>
    <property type="match status" value="1"/>
</dbReference>
<dbReference type="GO" id="GO:0006612">
    <property type="term" value="P:protein targeting to membrane"/>
    <property type="evidence" value="ECO:0007669"/>
    <property type="project" value="TreeGrafter"/>
</dbReference>
<evidence type="ECO:0000256" key="3">
    <source>
        <dbReference type="ARBA" id="ARBA00022448"/>
    </source>
</evidence>
<feature type="compositionally biased region" description="Basic and acidic residues" evidence="9">
    <location>
        <begin position="1"/>
        <end position="17"/>
    </location>
</feature>
<dbReference type="GO" id="GO:0036258">
    <property type="term" value="P:multivesicular body assembly"/>
    <property type="evidence" value="ECO:0007669"/>
    <property type="project" value="UniProtKB-ARBA"/>
</dbReference>
<evidence type="ECO:0000256" key="4">
    <source>
        <dbReference type="ARBA" id="ARBA00022753"/>
    </source>
</evidence>
<feature type="domain" description="VPS37 C-terminal" evidence="10">
    <location>
        <begin position="103"/>
        <end position="191"/>
    </location>
</feature>
<evidence type="ECO:0000256" key="7">
    <source>
        <dbReference type="ARBA" id="ARBA00025010"/>
    </source>
</evidence>
<dbReference type="Gene3D" id="1.10.287.660">
    <property type="entry name" value="Helix hairpin bin"/>
    <property type="match status" value="1"/>
</dbReference>
<name>A0A553QQ12_9TELE</name>
<dbReference type="GO" id="GO:0039702">
    <property type="term" value="P:viral budding via host ESCRT complex"/>
    <property type="evidence" value="ECO:0007669"/>
    <property type="project" value="UniProtKB-ARBA"/>
</dbReference>
<comment type="caution">
    <text evidence="11">The sequence shown here is derived from an EMBL/GenBank/DDBJ whole genome shotgun (WGS) entry which is preliminary data.</text>
</comment>
<feature type="region of interest" description="Disordered" evidence="9">
    <location>
        <begin position="1"/>
        <end position="21"/>
    </location>
</feature>
<dbReference type="GO" id="GO:0043162">
    <property type="term" value="P:ubiquitin-dependent protein catabolic process via the multivesicular body sorting pathway"/>
    <property type="evidence" value="ECO:0007669"/>
    <property type="project" value="TreeGrafter"/>
</dbReference>
<protein>
    <recommendedName>
        <fullName evidence="10">VPS37 C-terminal domain-containing protein</fullName>
    </recommendedName>
</protein>
<dbReference type="GO" id="GO:0016236">
    <property type="term" value="P:macroautophagy"/>
    <property type="evidence" value="ECO:0007669"/>
    <property type="project" value="UniProtKB-ARBA"/>
</dbReference>
<dbReference type="GO" id="GO:0031902">
    <property type="term" value="C:late endosome membrane"/>
    <property type="evidence" value="ECO:0007669"/>
    <property type="project" value="UniProtKB-SubCell"/>
</dbReference>
<reference evidence="11 12" key="1">
    <citation type="journal article" date="2019" name="Sci. Data">
        <title>Hybrid genome assembly and annotation of Danionella translucida.</title>
        <authorList>
            <person name="Kadobianskyi M."/>
            <person name="Schulze L."/>
            <person name="Schuelke M."/>
            <person name="Judkewitz B."/>
        </authorList>
    </citation>
    <scope>NUCLEOTIDE SEQUENCE [LARGE SCALE GENOMIC DNA]</scope>
    <source>
        <strain evidence="11 12">Bolton</strain>
    </source>
</reference>
<evidence type="ECO:0000256" key="9">
    <source>
        <dbReference type="SAM" id="MobiDB-lite"/>
    </source>
</evidence>
<dbReference type="PROSITE" id="PS51314">
    <property type="entry name" value="VPS37_C"/>
    <property type="match status" value="1"/>
</dbReference>
<evidence type="ECO:0000259" key="10">
    <source>
        <dbReference type="PROSITE" id="PS51314"/>
    </source>
</evidence>
<gene>
    <name evidence="11" type="ORF">DNTS_017521</name>
</gene>
<keyword evidence="4" id="KW-0967">Endosome</keyword>
<proteinExistence type="inferred from homology"/>
<comment type="subcellular location">
    <subcellularLocation>
        <location evidence="1">Late endosome membrane</location>
        <topology evidence="1">Peripheral membrane protein</topology>
    </subcellularLocation>
</comment>
<evidence type="ECO:0000256" key="5">
    <source>
        <dbReference type="ARBA" id="ARBA00022927"/>
    </source>
</evidence>
<evidence type="ECO:0000256" key="2">
    <source>
        <dbReference type="ARBA" id="ARBA00007617"/>
    </source>
</evidence>